<dbReference type="Proteomes" id="UP000669179">
    <property type="component" value="Unassembled WGS sequence"/>
</dbReference>
<sequence length="174" mass="19280">MPTELDDVPELRPFLDGADHVDVKTVESTATLREFVAAAISWQPFWLKGLFAARAVFARLLRLNDPDVPAGAKLRPQDIPFTPGGKVHFFTVTEGAEDRYLVMEAADSHLTGYLAVVADPGAFRVATIVRYHRWTGPLYFNVIRPFHHLVVGRMASAGARAPHSPRPPRQEVNA</sequence>
<dbReference type="EMBL" id="JAGEOJ010000004">
    <property type="protein sequence ID" value="MBO2447526.1"/>
    <property type="molecule type" value="Genomic_DNA"/>
</dbReference>
<accession>A0A939PFF5</accession>
<reference evidence="1" key="1">
    <citation type="submission" date="2021-03" db="EMBL/GenBank/DDBJ databases">
        <authorList>
            <person name="Kanchanasin P."/>
            <person name="Saeng-In P."/>
            <person name="Phongsopitanun W."/>
            <person name="Yuki M."/>
            <person name="Kudo T."/>
            <person name="Ohkuma M."/>
            <person name="Tanasupawat S."/>
        </authorList>
    </citation>
    <scope>NUCLEOTIDE SEQUENCE</scope>
    <source>
        <strain evidence="1">GKU 128</strain>
    </source>
</reference>
<name>A0A939PFF5_9ACTN</name>
<dbReference type="AlphaFoldDB" id="A0A939PFF5"/>
<proteinExistence type="predicted"/>
<evidence type="ECO:0000313" key="1">
    <source>
        <dbReference type="EMBL" id="MBO2447526.1"/>
    </source>
</evidence>
<gene>
    <name evidence="1" type="ORF">J4573_10540</name>
</gene>
<dbReference type="Pfam" id="PF11066">
    <property type="entry name" value="DUF2867"/>
    <property type="match status" value="1"/>
</dbReference>
<protein>
    <submittedName>
        <fullName evidence="1">DUF2867 domain-containing protein</fullName>
    </submittedName>
</protein>
<comment type="caution">
    <text evidence="1">The sequence shown here is derived from an EMBL/GenBank/DDBJ whole genome shotgun (WGS) entry which is preliminary data.</text>
</comment>
<dbReference type="RefSeq" id="WP_208255170.1">
    <property type="nucleotide sequence ID" value="NZ_JAGEOJ010000004.1"/>
</dbReference>
<keyword evidence="2" id="KW-1185">Reference proteome</keyword>
<evidence type="ECO:0000313" key="2">
    <source>
        <dbReference type="Proteomes" id="UP000669179"/>
    </source>
</evidence>
<organism evidence="1 2">
    <name type="scientific">Actinomadura barringtoniae</name>
    <dbReference type="NCBI Taxonomy" id="1427535"/>
    <lineage>
        <taxon>Bacteria</taxon>
        <taxon>Bacillati</taxon>
        <taxon>Actinomycetota</taxon>
        <taxon>Actinomycetes</taxon>
        <taxon>Streptosporangiales</taxon>
        <taxon>Thermomonosporaceae</taxon>
        <taxon>Actinomadura</taxon>
    </lineage>
</organism>
<dbReference type="InterPro" id="IPR021295">
    <property type="entry name" value="DUF2867"/>
</dbReference>